<keyword evidence="3" id="KW-1185">Reference proteome</keyword>
<name>A0A0W0XRY1_9GAMM</name>
<feature type="compositionally biased region" description="Basic and acidic residues" evidence="1">
    <location>
        <begin position="380"/>
        <end position="390"/>
    </location>
</feature>
<dbReference type="EMBL" id="LNYT01000020">
    <property type="protein sequence ID" value="KTD47273.1"/>
    <property type="molecule type" value="Genomic_DNA"/>
</dbReference>
<organism evidence="2 3">
    <name type="scientific">Legionella rubrilucens</name>
    <dbReference type="NCBI Taxonomy" id="458"/>
    <lineage>
        <taxon>Bacteria</taxon>
        <taxon>Pseudomonadati</taxon>
        <taxon>Pseudomonadota</taxon>
        <taxon>Gammaproteobacteria</taxon>
        <taxon>Legionellales</taxon>
        <taxon>Legionellaceae</taxon>
        <taxon>Legionella</taxon>
    </lineage>
</organism>
<reference evidence="2 3" key="1">
    <citation type="submission" date="2015-11" db="EMBL/GenBank/DDBJ databases">
        <title>Genomic analysis of 38 Legionella species identifies large and diverse effector repertoires.</title>
        <authorList>
            <person name="Burstein D."/>
            <person name="Amaro F."/>
            <person name="Zusman T."/>
            <person name="Lifshitz Z."/>
            <person name="Cohen O."/>
            <person name="Gilbert J.A."/>
            <person name="Pupko T."/>
            <person name="Shuman H.A."/>
            <person name="Segal G."/>
        </authorList>
    </citation>
    <scope>NUCLEOTIDE SEQUENCE [LARGE SCALE GENOMIC DNA]</scope>
    <source>
        <strain evidence="2 3">WA-270A-C2</strain>
    </source>
</reference>
<evidence type="ECO:0000256" key="1">
    <source>
        <dbReference type="SAM" id="MobiDB-lite"/>
    </source>
</evidence>
<evidence type="ECO:0000313" key="3">
    <source>
        <dbReference type="Proteomes" id="UP000054608"/>
    </source>
</evidence>
<evidence type="ECO:0000313" key="2">
    <source>
        <dbReference type="EMBL" id="KTD47273.1"/>
    </source>
</evidence>
<dbReference type="Proteomes" id="UP000054608">
    <property type="component" value="Unassembled WGS sequence"/>
</dbReference>
<accession>A0A0W0XRY1</accession>
<dbReference type="AlphaFoldDB" id="A0A0W0XRY1"/>
<sequence>MHLVIYFCGTGDSGDGFPDQYDYVNKDAGVRTILVKGCDEPEVCNSGLFPDLKGFAHRFVSTLIERDGNTLKLKVGKTSDPQKEDPEDTPENRILKGLGIRLDCTDIDAANAGEKIESITLCGYSRGAVTCFETARALHELNPHSKTPVPVDVVANQPVPGNAYQGPLTNARRIADCSDLSNLRNVSVILGAYTGELLNVNLQVKKQMPASLSAYKNTYLLVGNPVYTTTETTNDKGEAVKNFDSNAALYYVDSQGKAKQISFDERYNTGYTLNLLDIHPTKEKKYSIPTNRFKWLTTEKIEEGALSKDTSGVHRGFFSQILPRLPRKAHRDLIVIPRDSHHQTRVNAPDGDEHLHWQVAKYLDSNHNPNAQQPGLVKEGSVKEKEEKARQTYSLHDNDPPTYFPVASEMQRFFGLKKEMAYRYTDKLHPNRLTRRGMEWHKNETLFAWWQRHDKKISGFPTPLTKELSHLLGKAGGLRETLLTERDTLLTLFREAERWLILKENTATSRYYQVESLRAHVFECLKEIGVEDREIAALNREVLKETGYFLKHWTEGSKAASWFKTKETEALDEAFKQHDKKKPSKENDEALLKAMDDWLNVKEKEKPKSSRYELVLDMYEQLADVISSTYGENAALALQ</sequence>
<dbReference type="PATRIC" id="fig|458.5.peg.2285"/>
<dbReference type="RefSeq" id="WP_058532164.1">
    <property type="nucleotide sequence ID" value="NZ_CAAAIN010000002.1"/>
</dbReference>
<comment type="caution">
    <text evidence="2">The sequence shown here is derived from an EMBL/GenBank/DDBJ whole genome shotgun (WGS) entry which is preliminary data.</text>
</comment>
<protein>
    <submittedName>
        <fullName evidence="2">Uncharacterized protein</fullName>
    </submittedName>
</protein>
<dbReference type="STRING" id="458.Lrub_2195"/>
<gene>
    <name evidence="2" type="ORF">Lrub_2195</name>
</gene>
<proteinExistence type="predicted"/>
<dbReference type="OrthoDB" id="1432332at2"/>
<feature type="region of interest" description="Disordered" evidence="1">
    <location>
        <begin position="367"/>
        <end position="400"/>
    </location>
</feature>